<dbReference type="NCBIfam" id="NF045607">
    <property type="entry name" value="exo_Victor_syst"/>
    <property type="match status" value="1"/>
</dbReference>
<evidence type="ECO:0000313" key="2">
    <source>
        <dbReference type="EMBL" id="PWG03454.1"/>
    </source>
</evidence>
<dbReference type="Proteomes" id="UP000245916">
    <property type="component" value="Unassembled WGS sequence"/>
</dbReference>
<feature type="transmembrane region" description="Helical" evidence="1">
    <location>
        <begin position="6"/>
        <end position="22"/>
    </location>
</feature>
<feature type="transmembrane region" description="Helical" evidence="1">
    <location>
        <begin position="57"/>
        <end position="74"/>
    </location>
</feature>
<organism evidence="2 3">
    <name type="scientific">Allosphingosinicella humi</name>
    <dbReference type="NCBI Taxonomy" id="2068657"/>
    <lineage>
        <taxon>Bacteria</taxon>
        <taxon>Pseudomonadati</taxon>
        <taxon>Pseudomonadota</taxon>
        <taxon>Alphaproteobacteria</taxon>
        <taxon>Sphingomonadales</taxon>
        <taxon>Sphingomonadaceae</taxon>
        <taxon>Allosphingosinicella</taxon>
    </lineage>
</organism>
<dbReference type="InterPro" id="IPR054655">
    <property type="entry name" value="XrtV-like"/>
</dbReference>
<gene>
    <name evidence="2" type="ORF">DF286_11665</name>
</gene>
<sequence>METIYDWLSISAFAGLVVLFLHRSSELDVPRDSLWQYLAAGVGLALANWLGNEGLHWPAIAALVATGGYIHVALRPFRPPPQS</sequence>
<evidence type="ECO:0000313" key="3">
    <source>
        <dbReference type="Proteomes" id="UP000245916"/>
    </source>
</evidence>
<keyword evidence="1" id="KW-1133">Transmembrane helix</keyword>
<comment type="caution">
    <text evidence="2">The sequence shown here is derived from an EMBL/GenBank/DDBJ whole genome shotgun (WGS) entry which is preliminary data.</text>
</comment>
<dbReference type="AlphaFoldDB" id="A0A2U2J567"/>
<name>A0A2U2J567_9SPHN</name>
<feature type="transmembrane region" description="Helical" evidence="1">
    <location>
        <begin position="34"/>
        <end position="51"/>
    </location>
</feature>
<evidence type="ECO:0000256" key="1">
    <source>
        <dbReference type="SAM" id="Phobius"/>
    </source>
</evidence>
<dbReference type="EMBL" id="QFFF01000001">
    <property type="protein sequence ID" value="PWG03454.1"/>
    <property type="molecule type" value="Genomic_DNA"/>
</dbReference>
<reference evidence="2 3" key="1">
    <citation type="submission" date="2018-05" db="EMBL/GenBank/DDBJ databases">
        <title>Genome of Sphingosinicella humi QZX222.</title>
        <authorList>
            <person name="Qiao Z."/>
            <person name="Wang G."/>
        </authorList>
    </citation>
    <scope>NUCLEOTIDE SEQUENCE [LARGE SCALE GENOMIC DNA]</scope>
    <source>
        <strain evidence="2 3">QZX222</strain>
    </source>
</reference>
<keyword evidence="1" id="KW-0812">Transmembrane</keyword>
<keyword evidence="1" id="KW-0472">Membrane</keyword>
<dbReference type="RefSeq" id="WP_109271592.1">
    <property type="nucleotide sequence ID" value="NZ_QFFF01000001.1"/>
</dbReference>
<proteinExistence type="predicted"/>
<keyword evidence="3" id="KW-1185">Reference proteome</keyword>
<dbReference type="OrthoDB" id="7210964at2"/>
<accession>A0A2U2J567</accession>
<protein>
    <submittedName>
        <fullName evidence="2">Uncharacterized protein</fullName>
    </submittedName>
</protein>